<evidence type="ECO:0000256" key="3">
    <source>
        <dbReference type="ARBA" id="ARBA00022490"/>
    </source>
</evidence>
<feature type="domain" description="HYDIN/VesB/CFA65-like Ig-like" evidence="8">
    <location>
        <begin position="972"/>
        <end position="1056"/>
    </location>
</feature>
<sequence length="1210" mass="126255">MKPSNPSRRVIVLATLALPNSSLLANTAPVLSTPTSPLVIQTTNAAGAAVKFLASADDAEDGWVETLATRGGVTVKSGDFFPTGDTVVELRASDSGGLSSTASFTVQVVPGPDLKLINPSGGTEGKSTEVVGWGDPQVDNYKVLQIPNGLQDVKQIDVSQTHGLALRVDGSVVAWGGPTYLNVPTDLPPVIDVAAGTHGSLALTAEGEIRIWNAIPNAVPPPPVGIGPIIDIAAGGGHYLALRADGTVVSWAESSVGNALDVPAGLSGVVAVACGLGHSLALKADGTVVAWGYNTLGEISVPAGLRGVKKIAAGLKYSLALREDGTVVGWGSFHPTVPQPLPGGLKGIKEIGAGSTFFTTLDAAGEIESHGLFFQEAPEDLRPVSALDNSAGQSFALAELPLRWEFGGWEQGLSDSVSYTIRNEGLTDLNISSLAMTGGHTSDFSLTTDAPDLVLAPGESLSFTLTFTPTTNGPRKATARITSNDTERPVWDIELIGRGINGTPVVQDVSDLSTPEETPIHITLPASDPEGDPLTYRFSNMNPPGAGIFFGVTANSVGFAPLRDFNGDVSFDYVADDGGTESEPARVSLTVTPVNDRPVLLNMPQMVRAFTRGPAPVEVHFLRPTASDAEDGALTPAITLGGHALPNPFIAGPGLYNVTVRVRDREDVEVMGSFQIHVVSAAGPALQIESPTGTALSRPANFHEWNRSGLLNGAPSDVRGAKQIALGMEHGFVLRNDGILVGWGNGSYRQLEVPSDLTDVVKVACGDYHTVAIKANGRVVQWGKGEAGGLGEITNAIDVAAGSDFTGVLKADGTVTAKGGNFYTNYGPQPNSNIKAISICDTYGLALRNDGTVSGWGINTKGRLNIPNGLNNVTAISAGRYHAMALKADGTIVSWGSGEEGQRSNSPNTVTAIAAGGYHSLVLRWQNNPFAWGTYKPGESRIPYPSNNVPPEVKTATLIAAGNGRSAAAVPVQPYVLDLGKIPIGVETSRLIHLKNAGSGNLAITSVAKRLGPNSFSGIPFQSTTTPGGQSTAVTIRVKPAGPGHISATYRVTTSDALEGHADVLVMAQGVTPYEAWANAKGLGGAASADAIPYGDGLENLIKFAFNMSTSGPDTKVLVAGTGSSGLPHVSLQGSGDHSFLQVEFVRRKNGGIDYLPEQTDSLAEGDFEPMTQLYETSPIDADWERVIYREPVDPETQPKRFARVRVRFP</sequence>
<dbReference type="InterPro" id="IPR013783">
    <property type="entry name" value="Ig-like_fold"/>
</dbReference>
<dbReference type="InterPro" id="IPR000408">
    <property type="entry name" value="Reg_chr_condens"/>
</dbReference>
<feature type="domain" description="HYDIN/VesB/CFA65-like Ig-like" evidence="8">
    <location>
        <begin position="405"/>
        <end position="487"/>
    </location>
</feature>
<dbReference type="SUPFAM" id="SSF50985">
    <property type="entry name" value="RCC1/BLIP-II"/>
    <property type="match status" value="2"/>
</dbReference>
<evidence type="ECO:0000256" key="5">
    <source>
        <dbReference type="ARBA" id="ARBA00023069"/>
    </source>
</evidence>
<name>A0ABT3G0R0_9BACT</name>
<keyword evidence="7" id="KW-0732">Signal</keyword>
<dbReference type="PROSITE" id="PS50012">
    <property type="entry name" value="RCC1_3"/>
    <property type="match status" value="6"/>
</dbReference>
<dbReference type="RefSeq" id="WP_264512373.1">
    <property type="nucleotide sequence ID" value="NZ_JAPDDR010000003.1"/>
</dbReference>
<protein>
    <submittedName>
        <fullName evidence="9">Choice-of-anchor D domain-containing protein</fullName>
    </submittedName>
</protein>
<organism evidence="9 10">
    <name type="scientific">Luteolibacter rhizosphaerae</name>
    <dbReference type="NCBI Taxonomy" id="2989719"/>
    <lineage>
        <taxon>Bacteria</taxon>
        <taxon>Pseudomonadati</taxon>
        <taxon>Verrucomicrobiota</taxon>
        <taxon>Verrucomicrobiia</taxon>
        <taxon>Verrucomicrobiales</taxon>
        <taxon>Verrucomicrobiaceae</taxon>
        <taxon>Luteolibacter</taxon>
    </lineage>
</organism>
<evidence type="ECO:0000256" key="6">
    <source>
        <dbReference type="ARBA" id="ARBA00023273"/>
    </source>
</evidence>
<dbReference type="InterPro" id="IPR051709">
    <property type="entry name" value="Ub-ligase/GTPase-reg"/>
</dbReference>
<feature type="signal peptide" evidence="7">
    <location>
        <begin position="1"/>
        <end position="25"/>
    </location>
</feature>
<dbReference type="Gene3D" id="2.60.40.10">
    <property type="entry name" value="Immunoglobulins"/>
    <property type="match status" value="2"/>
</dbReference>
<keyword evidence="5" id="KW-0969">Cilium</keyword>
<evidence type="ECO:0000256" key="1">
    <source>
        <dbReference type="ARBA" id="ARBA00004138"/>
    </source>
</evidence>
<evidence type="ECO:0000256" key="7">
    <source>
        <dbReference type="SAM" id="SignalP"/>
    </source>
</evidence>
<feature type="chain" id="PRO_5046625320" evidence="7">
    <location>
        <begin position="26"/>
        <end position="1210"/>
    </location>
</feature>
<dbReference type="InterPro" id="IPR053879">
    <property type="entry name" value="HYDIN_VesB_CFA65-like_Ig"/>
</dbReference>
<keyword evidence="3" id="KW-0963">Cytoplasm</keyword>
<dbReference type="Pfam" id="PF22544">
    <property type="entry name" value="HYDIN_VesB_CFA65-like_Ig"/>
    <property type="match status" value="2"/>
</dbReference>
<dbReference type="EMBL" id="JAPDDR010000003">
    <property type="protein sequence ID" value="MCW1913179.1"/>
    <property type="molecule type" value="Genomic_DNA"/>
</dbReference>
<comment type="subcellular location">
    <subcellularLocation>
        <location evidence="1">Cell projection</location>
        <location evidence="1">Cilium</location>
    </subcellularLocation>
    <subcellularLocation>
        <location evidence="2">Cytoplasm</location>
    </subcellularLocation>
</comment>
<evidence type="ECO:0000313" key="9">
    <source>
        <dbReference type="EMBL" id="MCW1913179.1"/>
    </source>
</evidence>
<evidence type="ECO:0000259" key="8">
    <source>
        <dbReference type="Pfam" id="PF22544"/>
    </source>
</evidence>
<comment type="caution">
    <text evidence="9">The sequence shown here is derived from an EMBL/GenBank/DDBJ whole genome shotgun (WGS) entry which is preliminary data.</text>
</comment>
<gene>
    <name evidence="9" type="ORF">OJ996_06330</name>
</gene>
<keyword evidence="4" id="KW-0677">Repeat</keyword>
<accession>A0ABT3G0R0</accession>
<evidence type="ECO:0000256" key="2">
    <source>
        <dbReference type="ARBA" id="ARBA00004496"/>
    </source>
</evidence>
<dbReference type="PANTHER" id="PTHR45622">
    <property type="entry name" value="UBIQUITIN-PROTEIN LIGASE E3A-RELATED"/>
    <property type="match status" value="1"/>
</dbReference>
<dbReference type="Proteomes" id="UP001165653">
    <property type="component" value="Unassembled WGS sequence"/>
</dbReference>
<keyword evidence="10" id="KW-1185">Reference proteome</keyword>
<dbReference type="PANTHER" id="PTHR45622:SF58">
    <property type="entry name" value="REGULATOR OF CHROMOSOME CONDENSATION DOMAIN-CONTAINING PROTEIN"/>
    <property type="match status" value="1"/>
</dbReference>
<evidence type="ECO:0000256" key="4">
    <source>
        <dbReference type="ARBA" id="ARBA00022737"/>
    </source>
</evidence>
<reference evidence="9" key="1">
    <citation type="submission" date="2022-10" db="EMBL/GenBank/DDBJ databases">
        <title>Luteolibacter sp. GHJ8, whole genome shotgun sequencing project.</title>
        <authorList>
            <person name="Zhao G."/>
            <person name="Shen L."/>
        </authorList>
    </citation>
    <scope>NUCLEOTIDE SEQUENCE</scope>
    <source>
        <strain evidence="9">GHJ8</strain>
    </source>
</reference>
<dbReference type="NCBIfam" id="NF012200">
    <property type="entry name" value="choice_anch_D"/>
    <property type="match status" value="2"/>
</dbReference>
<proteinExistence type="predicted"/>
<dbReference type="InterPro" id="IPR009091">
    <property type="entry name" value="RCC1/BLIP-II"/>
</dbReference>
<evidence type="ECO:0000313" key="10">
    <source>
        <dbReference type="Proteomes" id="UP001165653"/>
    </source>
</evidence>
<dbReference type="Pfam" id="PF13540">
    <property type="entry name" value="RCC1_2"/>
    <property type="match status" value="5"/>
</dbReference>
<dbReference type="PROSITE" id="PS00626">
    <property type="entry name" value="RCC1_2"/>
    <property type="match status" value="4"/>
</dbReference>
<keyword evidence="6" id="KW-0966">Cell projection</keyword>
<dbReference type="Gene3D" id="2.130.10.30">
    <property type="entry name" value="Regulator of chromosome condensation 1/beta-lactamase-inhibitor protein II"/>
    <property type="match status" value="3"/>
</dbReference>
<dbReference type="Pfam" id="PF17963">
    <property type="entry name" value="Big_9"/>
    <property type="match status" value="1"/>
</dbReference>